<comment type="caution">
    <text evidence="2">The sequence shown here is derived from an EMBL/GenBank/DDBJ whole genome shotgun (WGS) entry which is preliminary data.</text>
</comment>
<accession>A0A150Q6G5</accession>
<dbReference type="CDD" id="cd14740">
    <property type="entry name" value="PAAR_4"/>
    <property type="match status" value="1"/>
</dbReference>
<dbReference type="Gene3D" id="2.60.200.60">
    <property type="match status" value="1"/>
</dbReference>
<dbReference type="EMBL" id="JELX01000621">
    <property type="protein sequence ID" value="KYF63346.1"/>
    <property type="molecule type" value="Genomic_DNA"/>
</dbReference>
<feature type="region of interest" description="Disordered" evidence="1">
    <location>
        <begin position="65"/>
        <end position="89"/>
    </location>
</feature>
<evidence type="ECO:0000313" key="2">
    <source>
        <dbReference type="EMBL" id="KYF63346.1"/>
    </source>
</evidence>
<protein>
    <recommendedName>
        <fullName evidence="4">PAAR motif protein</fullName>
    </recommendedName>
</protein>
<sequence>MPAHGSKAGKPAAKQGDEVVGIDTHVVMLPSPGGPVPTPTPLPFRGTLNGDLSRDVLIEGKPAATHGSTAANAPAHVPPGGTFQRPPSNQARVQASSKTVLINDKPAAHLGDPAMTCNDPADAPNGSVIASGTVLVGE</sequence>
<organism evidence="2 3">
    <name type="scientific">Sorangium cellulosum</name>
    <name type="common">Polyangium cellulosum</name>
    <dbReference type="NCBI Taxonomy" id="56"/>
    <lineage>
        <taxon>Bacteria</taxon>
        <taxon>Pseudomonadati</taxon>
        <taxon>Myxococcota</taxon>
        <taxon>Polyangia</taxon>
        <taxon>Polyangiales</taxon>
        <taxon>Polyangiaceae</taxon>
        <taxon>Sorangium</taxon>
    </lineage>
</organism>
<proteinExistence type="predicted"/>
<gene>
    <name evidence="2" type="ORF">BE04_07140</name>
</gene>
<name>A0A150Q6G5_SORCE</name>
<evidence type="ECO:0000313" key="3">
    <source>
        <dbReference type="Proteomes" id="UP000075604"/>
    </source>
</evidence>
<feature type="region of interest" description="Disordered" evidence="1">
    <location>
        <begin position="117"/>
        <end position="138"/>
    </location>
</feature>
<dbReference type="Proteomes" id="UP000075604">
    <property type="component" value="Unassembled WGS sequence"/>
</dbReference>
<dbReference type="AlphaFoldDB" id="A0A150Q6G5"/>
<reference evidence="2 3" key="1">
    <citation type="submission" date="2014-02" db="EMBL/GenBank/DDBJ databases">
        <title>The small core and large imbalanced accessory genome model reveals a collaborative survival strategy of Sorangium cellulosum strains in nature.</title>
        <authorList>
            <person name="Han K."/>
            <person name="Peng R."/>
            <person name="Blom J."/>
            <person name="Li Y.-Z."/>
        </authorList>
    </citation>
    <scope>NUCLEOTIDE SEQUENCE [LARGE SCALE GENOMIC DNA]</scope>
    <source>
        <strain evidence="2 3">So0157-18</strain>
    </source>
</reference>
<evidence type="ECO:0000256" key="1">
    <source>
        <dbReference type="SAM" id="MobiDB-lite"/>
    </source>
</evidence>
<evidence type="ECO:0008006" key="4">
    <source>
        <dbReference type="Google" id="ProtNLM"/>
    </source>
</evidence>